<dbReference type="Gene3D" id="1.10.3660.10">
    <property type="entry name" value="6-phosphogluconate dehydrogenase C-terminal like domain"/>
    <property type="match status" value="1"/>
</dbReference>
<dbReference type="PANTHER" id="PTHR21363">
    <property type="entry name" value="PREPHENATE DEHYDROGENASE"/>
    <property type="match status" value="1"/>
</dbReference>
<name>A0ABQ0P387_9PROT</name>
<dbReference type="EMBL" id="BAQD01000043">
    <property type="protein sequence ID" value="GBQ07651.1"/>
    <property type="molecule type" value="Genomic_DNA"/>
</dbReference>
<feature type="domain" description="Prephenate/arogenate dehydrogenase" evidence="2">
    <location>
        <begin position="9"/>
        <end position="297"/>
    </location>
</feature>
<evidence type="ECO:0000256" key="1">
    <source>
        <dbReference type="ARBA" id="ARBA00023002"/>
    </source>
</evidence>
<dbReference type="InterPro" id="IPR046826">
    <property type="entry name" value="PDH_N"/>
</dbReference>
<gene>
    <name evidence="3" type="ORF">AA15669_1470</name>
</gene>
<dbReference type="RefSeq" id="WP_018979286.1">
    <property type="nucleotide sequence ID" value="NZ_BAQD01000043.1"/>
</dbReference>
<dbReference type="InterPro" id="IPR050812">
    <property type="entry name" value="Preph/Arog_dehydrog"/>
</dbReference>
<dbReference type="Proteomes" id="UP001062901">
    <property type="component" value="Unassembled WGS sequence"/>
</dbReference>
<evidence type="ECO:0000313" key="3">
    <source>
        <dbReference type="EMBL" id="GBQ07651.1"/>
    </source>
</evidence>
<protein>
    <submittedName>
        <fullName evidence="3">Cyclohexadienyl/arogenate/prephenate dehydrogenase</fullName>
    </submittedName>
</protein>
<reference evidence="3" key="1">
    <citation type="submission" date="2013-04" db="EMBL/GenBank/DDBJ databases">
        <title>The genome sequencing project of 58 acetic acid bacteria.</title>
        <authorList>
            <person name="Okamoto-Kainuma A."/>
            <person name="Ishikawa M."/>
            <person name="Umino S."/>
            <person name="Koizumi Y."/>
            <person name="Shiwa Y."/>
            <person name="Yoshikawa H."/>
            <person name="Matsutani M."/>
            <person name="Matsushita K."/>
        </authorList>
    </citation>
    <scope>NUCLEOTIDE SEQUENCE</scope>
    <source>
        <strain evidence="3">DSM 15669</strain>
    </source>
</reference>
<dbReference type="Gene3D" id="3.40.50.720">
    <property type="entry name" value="NAD(P)-binding Rossmann-like Domain"/>
    <property type="match status" value="1"/>
</dbReference>
<dbReference type="Pfam" id="PF20463">
    <property type="entry name" value="PDH_C"/>
    <property type="match status" value="1"/>
</dbReference>
<organism evidence="3 4">
    <name type="scientific">Saccharibacter floricola DSM 15669</name>
    <dbReference type="NCBI Taxonomy" id="1123227"/>
    <lineage>
        <taxon>Bacteria</taxon>
        <taxon>Pseudomonadati</taxon>
        <taxon>Pseudomonadota</taxon>
        <taxon>Alphaproteobacteria</taxon>
        <taxon>Acetobacterales</taxon>
        <taxon>Acetobacteraceae</taxon>
        <taxon>Saccharibacter</taxon>
    </lineage>
</organism>
<evidence type="ECO:0000313" key="4">
    <source>
        <dbReference type="Proteomes" id="UP001062901"/>
    </source>
</evidence>
<sequence length="297" mass="32512">MSSPSPLFHTLAVIGPGLIGSSLLRRAQQNPAIAQRLIAIDQSADVLERVKSLGIADQVTTSLAEGVQEADIVVSCIPTGAVASVAQQALPHMKSGSILSDVASVRSTITQEIVPHLPSDITYVPVHPMAGTEYSGPDAGFSTLFEERWCLLIPPESTSSSAIERVETLWQLCGARTRRVEAHYHDQICAMVSHLPHLLAFTICDTADRLSTDLRADVLDYAASGFRDFTRIAGSDPVMWRDIFLANRDIILQTLERFQGETAKMAEAIRTGDRDAITERIERGRRIRLSLLENRQA</sequence>
<dbReference type="InterPro" id="IPR008927">
    <property type="entry name" value="6-PGluconate_DH-like_C_sf"/>
</dbReference>
<dbReference type="PANTHER" id="PTHR21363:SF0">
    <property type="entry name" value="PREPHENATE DEHYDROGENASE [NADP(+)]"/>
    <property type="match status" value="1"/>
</dbReference>
<comment type="caution">
    <text evidence="3">The sequence shown here is derived from an EMBL/GenBank/DDBJ whole genome shotgun (WGS) entry which is preliminary data.</text>
</comment>
<dbReference type="InterPro" id="IPR046825">
    <property type="entry name" value="PDH_C"/>
</dbReference>
<dbReference type="InterPro" id="IPR036291">
    <property type="entry name" value="NAD(P)-bd_dom_sf"/>
</dbReference>
<evidence type="ECO:0000259" key="2">
    <source>
        <dbReference type="PROSITE" id="PS51176"/>
    </source>
</evidence>
<dbReference type="SUPFAM" id="SSF48179">
    <property type="entry name" value="6-phosphogluconate dehydrogenase C-terminal domain-like"/>
    <property type="match status" value="1"/>
</dbReference>
<proteinExistence type="predicted"/>
<dbReference type="InterPro" id="IPR003099">
    <property type="entry name" value="Prephen_DH"/>
</dbReference>
<keyword evidence="4" id="KW-1185">Reference proteome</keyword>
<dbReference type="SUPFAM" id="SSF51735">
    <property type="entry name" value="NAD(P)-binding Rossmann-fold domains"/>
    <property type="match status" value="1"/>
</dbReference>
<accession>A0ABQ0P387</accession>
<dbReference type="PROSITE" id="PS51176">
    <property type="entry name" value="PDH_ADH"/>
    <property type="match status" value="1"/>
</dbReference>
<keyword evidence="1" id="KW-0560">Oxidoreductase</keyword>
<dbReference type="Pfam" id="PF02153">
    <property type="entry name" value="PDH_N"/>
    <property type="match status" value="1"/>
</dbReference>